<proteinExistence type="predicted"/>
<dbReference type="EMBL" id="UFQS01002523">
    <property type="protein sequence ID" value="SSX14206.1"/>
    <property type="molecule type" value="Genomic_DNA"/>
</dbReference>
<dbReference type="EMBL" id="UFQT01002523">
    <property type="protein sequence ID" value="SSX33621.1"/>
    <property type="molecule type" value="Genomic_DNA"/>
</dbReference>
<name>A0A336L8P4_CULSO</name>
<reference evidence="1" key="1">
    <citation type="submission" date="2018-04" db="EMBL/GenBank/DDBJ databases">
        <authorList>
            <person name="Go L.Y."/>
            <person name="Mitchell J.A."/>
        </authorList>
    </citation>
    <scope>NUCLEOTIDE SEQUENCE</scope>
    <source>
        <tissue evidence="1">Whole organism</tissue>
    </source>
</reference>
<accession>A0A336L8P4</accession>
<gene>
    <name evidence="1" type="primary">CSON006704</name>
</gene>
<protein>
    <submittedName>
        <fullName evidence="1">CSON006704 protein</fullName>
    </submittedName>
</protein>
<dbReference type="InterPro" id="IPR028194">
    <property type="entry name" value="CC167"/>
</dbReference>
<dbReference type="Pfam" id="PF15188">
    <property type="entry name" value="CCDC-167"/>
    <property type="match status" value="1"/>
</dbReference>
<evidence type="ECO:0000313" key="1">
    <source>
        <dbReference type="EMBL" id="SSX14206.1"/>
    </source>
</evidence>
<dbReference type="AlphaFoldDB" id="A0A336L8P4"/>
<organism evidence="1">
    <name type="scientific">Culicoides sonorensis</name>
    <name type="common">Biting midge</name>
    <dbReference type="NCBI Taxonomy" id="179676"/>
    <lineage>
        <taxon>Eukaryota</taxon>
        <taxon>Metazoa</taxon>
        <taxon>Ecdysozoa</taxon>
        <taxon>Arthropoda</taxon>
        <taxon>Hexapoda</taxon>
        <taxon>Insecta</taxon>
        <taxon>Pterygota</taxon>
        <taxon>Neoptera</taxon>
        <taxon>Endopterygota</taxon>
        <taxon>Diptera</taxon>
        <taxon>Nematocera</taxon>
        <taxon>Chironomoidea</taxon>
        <taxon>Ceratopogonidae</taxon>
        <taxon>Ceratopogoninae</taxon>
        <taxon>Culicoides</taxon>
        <taxon>Monoculicoides</taxon>
    </lineage>
</organism>
<dbReference type="OMA" id="MANPHYI"/>
<dbReference type="VEuPathDB" id="VectorBase:CSON006704"/>
<reference evidence="2" key="2">
    <citation type="submission" date="2018-07" db="EMBL/GenBank/DDBJ databases">
        <authorList>
            <person name="Quirk P.G."/>
            <person name="Krulwich T.A."/>
        </authorList>
    </citation>
    <scope>NUCLEOTIDE SEQUENCE</scope>
</reference>
<sequence length="102" mass="12119">MQKCSIQSQVHLANDTIKQLKVRISVMENRLKNDELPEPKRREVENELVEIKKLLDKNEEILKGLHKENSKSFVLARKYFLWSMRLIYRRDGGPPRLPPRPL</sequence>
<evidence type="ECO:0000313" key="2">
    <source>
        <dbReference type="EMBL" id="SSX33621.1"/>
    </source>
</evidence>